<evidence type="ECO:0000256" key="3">
    <source>
        <dbReference type="ARBA" id="ARBA00022490"/>
    </source>
</evidence>
<keyword evidence="2 10" id="KW-0813">Transport</keyword>
<dbReference type="InterPro" id="IPR011989">
    <property type="entry name" value="ARM-like"/>
</dbReference>
<dbReference type="AlphaFoldDB" id="A0A7S2W6Y1"/>
<dbReference type="GO" id="GO:0006886">
    <property type="term" value="P:intracellular protein transport"/>
    <property type="evidence" value="ECO:0007669"/>
    <property type="project" value="InterPro"/>
</dbReference>
<keyword evidence="4" id="KW-0677">Repeat</keyword>
<dbReference type="InterPro" id="IPR029446">
    <property type="entry name" value="COPB1_appendage_platform_dom"/>
</dbReference>
<dbReference type="Pfam" id="PF14806">
    <property type="entry name" value="Coatomer_b_Cpla"/>
    <property type="match status" value="1"/>
</dbReference>
<evidence type="ECO:0000256" key="1">
    <source>
        <dbReference type="ARBA" id="ARBA00004255"/>
    </source>
</evidence>
<dbReference type="GO" id="GO:0006888">
    <property type="term" value="P:endoplasmic reticulum to Golgi vesicle-mediated transport"/>
    <property type="evidence" value="ECO:0007669"/>
    <property type="project" value="TreeGrafter"/>
</dbReference>
<evidence type="ECO:0000256" key="5">
    <source>
        <dbReference type="ARBA" id="ARBA00022892"/>
    </source>
</evidence>
<evidence type="ECO:0000256" key="2">
    <source>
        <dbReference type="ARBA" id="ARBA00022448"/>
    </source>
</evidence>
<feature type="domain" description="Coatomer beta subunit C-terminal" evidence="12">
    <location>
        <begin position="666"/>
        <end position="803"/>
    </location>
</feature>
<evidence type="ECO:0000259" key="11">
    <source>
        <dbReference type="Pfam" id="PF01602"/>
    </source>
</evidence>
<gene>
    <name evidence="14" type="ORF">QSP1433_LOCUS3717</name>
</gene>
<dbReference type="InterPro" id="IPR011710">
    <property type="entry name" value="Coatomer_bsu_C"/>
</dbReference>
<keyword evidence="5 10" id="KW-0931">ER-Golgi transport</keyword>
<dbReference type="PANTHER" id="PTHR10635">
    <property type="entry name" value="COATOMER SUBUNIT BETA"/>
    <property type="match status" value="1"/>
</dbReference>
<accession>A0A7S2W6Y1</accession>
<evidence type="ECO:0000256" key="9">
    <source>
        <dbReference type="ARBA" id="ARBA00023329"/>
    </source>
</evidence>
<dbReference type="SUPFAM" id="SSF48371">
    <property type="entry name" value="ARM repeat"/>
    <property type="match status" value="1"/>
</dbReference>
<proteinExistence type="predicted"/>
<organism evidence="14">
    <name type="scientific">Mucochytrium quahogii</name>
    <dbReference type="NCBI Taxonomy" id="96639"/>
    <lineage>
        <taxon>Eukaryota</taxon>
        <taxon>Sar</taxon>
        <taxon>Stramenopiles</taxon>
        <taxon>Bigyra</taxon>
        <taxon>Labyrinthulomycetes</taxon>
        <taxon>Thraustochytrida</taxon>
        <taxon>Thraustochytriidae</taxon>
        <taxon>Mucochytrium</taxon>
    </lineage>
</organism>
<dbReference type="EMBL" id="HBHK01006181">
    <property type="protein sequence ID" value="CAD9671839.1"/>
    <property type="molecule type" value="Transcribed_RNA"/>
</dbReference>
<dbReference type="GO" id="GO:0030126">
    <property type="term" value="C:COPI vesicle coat"/>
    <property type="evidence" value="ECO:0007669"/>
    <property type="project" value="InterPro"/>
</dbReference>
<evidence type="ECO:0000256" key="7">
    <source>
        <dbReference type="ARBA" id="ARBA00023034"/>
    </source>
</evidence>
<protein>
    <recommendedName>
        <fullName evidence="10">Coatomer subunit beta</fullName>
    </recommendedName>
    <alternativeName>
        <fullName evidence="10">Beta-coat protein</fullName>
    </alternativeName>
</protein>
<evidence type="ECO:0000256" key="8">
    <source>
        <dbReference type="ARBA" id="ARBA00023136"/>
    </source>
</evidence>
<dbReference type="GO" id="GO:0000139">
    <property type="term" value="C:Golgi membrane"/>
    <property type="evidence" value="ECO:0007669"/>
    <property type="project" value="UniProtKB-SubCell"/>
</dbReference>
<dbReference type="Pfam" id="PF01602">
    <property type="entry name" value="Adaptin_N"/>
    <property type="match status" value="1"/>
</dbReference>
<keyword evidence="7 10" id="KW-0333">Golgi apparatus</keyword>
<feature type="domain" description="Clathrin/coatomer adaptor adaptin-like N-terminal" evidence="11">
    <location>
        <begin position="19"/>
        <end position="474"/>
    </location>
</feature>
<comment type="subunit">
    <text evidence="10">Oligomeric complex that consists of at least the alpha, beta, beta', gamma, delta, epsilon and zeta subunits.</text>
</comment>
<dbReference type="GO" id="GO:0006891">
    <property type="term" value="P:intra-Golgi vesicle-mediated transport"/>
    <property type="evidence" value="ECO:0007669"/>
    <property type="project" value="TreeGrafter"/>
</dbReference>
<evidence type="ECO:0000256" key="10">
    <source>
        <dbReference type="PIRNR" id="PIRNR005727"/>
    </source>
</evidence>
<name>A0A7S2W6Y1_9STRA</name>
<dbReference type="InterPro" id="IPR016460">
    <property type="entry name" value="COPB1"/>
</dbReference>
<keyword evidence="8 10" id="KW-0472">Membrane</keyword>
<comment type="function">
    <text evidence="10">The coatomer is a cytosolic protein complex that binds to dilysine motifs and reversibly associates with Golgi non-clathrin-coated vesicles, which further mediate biosynthetic protein transport from the ER, via the Golgi up to the trans Golgi network. Coatomer complex is required for budding from Golgi membranes, and is essential for the retrograde Golgi-to-ER transport of dilysine-tagged proteins.</text>
</comment>
<dbReference type="PANTHER" id="PTHR10635:SF0">
    <property type="entry name" value="COATOMER SUBUNIT BETA"/>
    <property type="match status" value="1"/>
</dbReference>
<feature type="domain" description="Coatomer beta subunit appendage platform" evidence="13">
    <location>
        <begin position="809"/>
        <end position="935"/>
    </location>
</feature>
<keyword evidence="3 10" id="KW-0963">Cytoplasm</keyword>
<comment type="subcellular location">
    <subcellularLocation>
        <location evidence="10">Cytoplasm</location>
    </subcellularLocation>
    <subcellularLocation>
        <location evidence="1 10">Golgi apparatus membrane</location>
        <topology evidence="1 10">Peripheral membrane protein</topology>
        <orientation evidence="1 10">Cytoplasmic side</orientation>
    </subcellularLocation>
    <subcellularLocation>
        <location evidence="10">Cytoplasmic vesicle</location>
        <location evidence="10">COPI-coated vesicle membrane</location>
        <topology evidence="10">Peripheral membrane protein</topology>
        <orientation evidence="10">Cytoplasmic side</orientation>
    </subcellularLocation>
</comment>
<keyword evidence="6 10" id="KW-0653">Protein transport</keyword>
<dbReference type="Gene3D" id="1.25.10.10">
    <property type="entry name" value="Leucine-rich Repeat Variant"/>
    <property type="match status" value="1"/>
</dbReference>
<keyword evidence="9 10" id="KW-0968">Cytoplasmic vesicle</keyword>
<evidence type="ECO:0000259" key="13">
    <source>
        <dbReference type="Pfam" id="PF14806"/>
    </source>
</evidence>
<evidence type="ECO:0000256" key="4">
    <source>
        <dbReference type="ARBA" id="ARBA00022737"/>
    </source>
</evidence>
<dbReference type="PIRSF" id="PIRSF005727">
    <property type="entry name" value="Coatomer_beta_subunit"/>
    <property type="match status" value="1"/>
</dbReference>
<evidence type="ECO:0000313" key="14">
    <source>
        <dbReference type="EMBL" id="CAD9671839.1"/>
    </source>
</evidence>
<dbReference type="GO" id="GO:0005198">
    <property type="term" value="F:structural molecule activity"/>
    <property type="evidence" value="ECO:0007669"/>
    <property type="project" value="InterPro"/>
</dbReference>
<evidence type="ECO:0000256" key="6">
    <source>
        <dbReference type="ARBA" id="ARBA00022927"/>
    </source>
</evidence>
<evidence type="ECO:0000259" key="12">
    <source>
        <dbReference type="Pfam" id="PF07718"/>
    </source>
</evidence>
<dbReference type="InterPro" id="IPR002553">
    <property type="entry name" value="Clathrin/coatomer_adapt-like_N"/>
</dbReference>
<reference evidence="14" key="1">
    <citation type="submission" date="2021-01" db="EMBL/GenBank/DDBJ databases">
        <authorList>
            <person name="Corre E."/>
            <person name="Pelletier E."/>
            <person name="Niang G."/>
            <person name="Scheremetjew M."/>
            <person name="Finn R."/>
            <person name="Kale V."/>
            <person name="Holt S."/>
            <person name="Cochrane G."/>
            <person name="Meng A."/>
            <person name="Brown T."/>
            <person name="Cohen L."/>
        </authorList>
    </citation>
    <scope>NUCLEOTIDE SEQUENCE</scope>
    <source>
        <strain evidence="14">NY070348D</strain>
    </source>
</reference>
<dbReference type="Pfam" id="PF07718">
    <property type="entry name" value="Coatamer_beta_C"/>
    <property type="match status" value="1"/>
</dbReference>
<dbReference type="InterPro" id="IPR016024">
    <property type="entry name" value="ARM-type_fold"/>
</dbReference>
<sequence length="944" mass="106087">MERNCGLLIHMEKGVPPTEQEIQSDLESPKVENKIRGLKTLVLLLLNGEAFPKLLMTVIRFCVTTDDHELKKLCSLYWECVEKYGEDGRLLPEMILVCNALLGDLKHPNEFIRGYTLRFLCRIKESELVEPLIAAVKENLEHRHSYVRKNAVMAVYSIFKNFGDDLMPDADELIEKFLQNETDASARRNAFLMLYQCSQEKAIDYFAQNVESVQKFGDGFQLVILELTRKVCRGDPSQKSRFIKVIFQLLRSPSSAVCYEAAWTLVSLSSAPTAVRAAATTYTQLLNAESDNNVKLIVLEKLMDMRKHHGKILQELLMDIMRALTSQNSDIRRKTLDISMELISPRNINEVVLVLKKEIVKTQSKDVDKSSAAEYRQMLIKAIHSCAIRFANVADSVVHLLMDFLSSQGANDVILFVREIVEIYPDMRESVVKKLIECFPEIKSAPVYRVALWILGEYTETQELKDDAIEVIYECFGDLPFVGADSKDKKEEEEEETSAAEVMSAPQTKVTVLADGTYATQTAFTTTTAEDNSDESEPSMRKIMLAGNYMLGAAAAASVLKIIVKMSRAASWEDRKVKELSTQLVITCCAMIHAGKVARGPLRMDKDSYERISFCIRVLLDPSVEKDVDEVIYTGCRNVFTQLIEKERLKDKENEAEKANLLVSQPDDLISFRQLKARRALGASDIDLDDEATLSKAAGTDKGNDFAEQLAHVYQLTGFSDPVYCETQITVHDYDIVLDILVINRTQSTLSNLTVELSTVGDLKLVERPQSYNIGPNDYRRFKANIKVSSTETGQIFGTIVYDSSTSAESSVINLNEIPIEIMDYIKPATCSDSSFRAMWAEFEWENKVAVNTLITDVNEFLEHIVQSTNMNCLTPRFALGGNCDFLAANLYAKSVFGEDALVNVSVEKAADKVEGYVRIRAKTQGIALSIGDRITFMQKEATK</sequence>